<feature type="domain" description="RING-type" evidence="12">
    <location>
        <begin position="388"/>
        <end position="426"/>
    </location>
</feature>
<evidence type="ECO:0000256" key="10">
    <source>
        <dbReference type="SAM" id="MobiDB-lite"/>
    </source>
</evidence>
<feature type="compositionally biased region" description="Low complexity" evidence="10">
    <location>
        <begin position="122"/>
        <end position="144"/>
    </location>
</feature>
<keyword evidence="6" id="KW-0862">Zinc</keyword>
<feature type="region of interest" description="Disordered" evidence="10">
    <location>
        <begin position="122"/>
        <end position="145"/>
    </location>
</feature>
<proteinExistence type="predicted"/>
<evidence type="ECO:0000256" key="9">
    <source>
        <dbReference type="PROSITE-ProRule" id="PRU00175"/>
    </source>
</evidence>
<dbReference type="CDD" id="cd16532">
    <property type="entry name" value="RING-HC_RNFT1-like"/>
    <property type="match status" value="1"/>
</dbReference>
<dbReference type="PROSITE" id="PS50089">
    <property type="entry name" value="ZF_RING_2"/>
    <property type="match status" value="1"/>
</dbReference>
<dbReference type="AlphaFoldDB" id="A0AAW1UFA7"/>
<reference evidence="13 14" key="1">
    <citation type="submission" date="2023-03" db="EMBL/GenBank/DDBJ databases">
        <title>Genome insight into feeding habits of ladybird beetles.</title>
        <authorList>
            <person name="Li H.-S."/>
            <person name="Huang Y.-H."/>
            <person name="Pang H."/>
        </authorList>
    </citation>
    <scope>NUCLEOTIDE SEQUENCE [LARGE SCALE GENOMIC DNA]</scope>
    <source>
        <strain evidence="13">SYSU_2023b</strain>
        <tissue evidence="13">Whole body</tissue>
    </source>
</reference>
<feature type="transmembrane region" description="Helical" evidence="11">
    <location>
        <begin position="159"/>
        <end position="179"/>
    </location>
</feature>
<keyword evidence="5" id="KW-0833">Ubl conjugation pathway</keyword>
<evidence type="ECO:0000256" key="8">
    <source>
        <dbReference type="ARBA" id="ARBA00023136"/>
    </source>
</evidence>
<keyword evidence="4 9" id="KW-0863">Zinc-finger</keyword>
<name>A0AAW1UFA7_9CUCU</name>
<keyword evidence="14" id="KW-1185">Reference proteome</keyword>
<comment type="caution">
    <text evidence="13">The sequence shown here is derived from an EMBL/GenBank/DDBJ whole genome shotgun (WGS) entry which is preliminary data.</text>
</comment>
<feature type="transmembrane region" description="Helical" evidence="11">
    <location>
        <begin position="185"/>
        <end position="202"/>
    </location>
</feature>
<comment type="subcellular location">
    <subcellularLocation>
        <location evidence="1">Membrane</location>
        <topology evidence="1">Multi-pass membrane protein</topology>
    </subcellularLocation>
</comment>
<keyword evidence="7 11" id="KW-1133">Transmembrane helix</keyword>
<evidence type="ECO:0000256" key="1">
    <source>
        <dbReference type="ARBA" id="ARBA00004141"/>
    </source>
</evidence>
<evidence type="ECO:0000256" key="6">
    <source>
        <dbReference type="ARBA" id="ARBA00022833"/>
    </source>
</evidence>
<protein>
    <recommendedName>
        <fullName evidence="12">RING-type domain-containing protein</fullName>
    </recommendedName>
</protein>
<dbReference type="SUPFAM" id="SSF57850">
    <property type="entry name" value="RING/U-box"/>
    <property type="match status" value="1"/>
</dbReference>
<organism evidence="13 14">
    <name type="scientific">Henosepilachna vigintioctopunctata</name>
    <dbReference type="NCBI Taxonomy" id="420089"/>
    <lineage>
        <taxon>Eukaryota</taxon>
        <taxon>Metazoa</taxon>
        <taxon>Ecdysozoa</taxon>
        <taxon>Arthropoda</taxon>
        <taxon>Hexapoda</taxon>
        <taxon>Insecta</taxon>
        <taxon>Pterygota</taxon>
        <taxon>Neoptera</taxon>
        <taxon>Endopterygota</taxon>
        <taxon>Coleoptera</taxon>
        <taxon>Polyphaga</taxon>
        <taxon>Cucujiformia</taxon>
        <taxon>Coccinelloidea</taxon>
        <taxon>Coccinellidae</taxon>
        <taxon>Epilachninae</taxon>
        <taxon>Epilachnini</taxon>
        <taxon>Henosepilachna</taxon>
    </lineage>
</organism>
<feature type="transmembrane region" description="Helical" evidence="11">
    <location>
        <begin position="214"/>
        <end position="235"/>
    </location>
</feature>
<dbReference type="PANTHER" id="PTHR15860:SF0">
    <property type="entry name" value="LP20373P"/>
    <property type="match status" value="1"/>
</dbReference>
<dbReference type="GO" id="GO:0016020">
    <property type="term" value="C:membrane"/>
    <property type="evidence" value="ECO:0007669"/>
    <property type="project" value="UniProtKB-SubCell"/>
</dbReference>
<dbReference type="Pfam" id="PF13920">
    <property type="entry name" value="zf-C3HC4_3"/>
    <property type="match status" value="1"/>
</dbReference>
<feature type="transmembrane region" description="Helical" evidence="11">
    <location>
        <begin position="263"/>
        <end position="289"/>
    </location>
</feature>
<dbReference type="GO" id="GO:0008270">
    <property type="term" value="F:zinc ion binding"/>
    <property type="evidence" value="ECO:0007669"/>
    <property type="project" value="UniProtKB-KW"/>
</dbReference>
<sequence length="447" mass="50932">MASNDRSSTNSPNFHNISDLSTSQLRHSLPTISETGSFQRTVESARYFRDNLNLNNVIREIQPFMETARSVNAGVQSISFASLLNRPSTSSDPPILPIVRQHSAPAETNSSFVINVEELDNANEPNATNNSTEETNNTENVPEGENAERLQTVLEAQQMLQVILKYIPFILILLAKGIYDYHDGIFIILIMLITFTNANSAVKREATKRHRRSISSLAAALLYIGACLLFIHFIFDDEFHKFNDVLNLALIRTFQHPLTVWNLMWIVVVTDFVLKLITIVIKILFSMLPEKIIAFQKRGKIYLFIEAFSQMYRSMATIQPWLYYLLESYSGPEKIVAVFLSAFYMISKGPDLMSKLKLFKNASFKLLQNVTVGSSPTKEQIQTAGDYCPICHDQYESPVLLECRHIFCENCVTTWFDREQTCPLCRAKIVDDPSWRDGSTSFFIQIF</sequence>
<dbReference type="PANTHER" id="PTHR15860">
    <property type="entry name" value="UNCHARACTERIZED RING FINGER-CONTAINING PROTEIN"/>
    <property type="match status" value="1"/>
</dbReference>
<dbReference type="GO" id="GO:0061630">
    <property type="term" value="F:ubiquitin protein ligase activity"/>
    <property type="evidence" value="ECO:0007669"/>
    <property type="project" value="InterPro"/>
</dbReference>
<dbReference type="InterPro" id="IPR013083">
    <property type="entry name" value="Znf_RING/FYVE/PHD"/>
</dbReference>
<dbReference type="InterPro" id="IPR017907">
    <property type="entry name" value="Znf_RING_CS"/>
</dbReference>
<evidence type="ECO:0000259" key="12">
    <source>
        <dbReference type="PROSITE" id="PS50089"/>
    </source>
</evidence>
<dbReference type="GO" id="GO:1904294">
    <property type="term" value="P:positive regulation of ERAD pathway"/>
    <property type="evidence" value="ECO:0007669"/>
    <property type="project" value="InterPro"/>
</dbReference>
<evidence type="ECO:0000256" key="7">
    <source>
        <dbReference type="ARBA" id="ARBA00022989"/>
    </source>
</evidence>
<evidence type="ECO:0000256" key="4">
    <source>
        <dbReference type="ARBA" id="ARBA00022771"/>
    </source>
</evidence>
<dbReference type="SMART" id="SM00184">
    <property type="entry name" value="RING"/>
    <property type="match status" value="1"/>
</dbReference>
<keyword evidence="8 11" id="KW-0472">Membrane</keyword>
<evidence type="ECO:0000256" key="2">
    <source>
        <dbReference type="ARBA" id="ARBA00022692"/>
    </source>
</evidence>
<keyword evidence="2 11" id="KW-0812">Transmembrane</keyword>
<dbReference type="Gene3D" id="3.30.40.10">
    <property type="entry name" value="Zinc/RING finger domain, C3HC4 (zinc finger)"/>
    <property type="match status" value="1"/>
</dbReference>
<dbReference type="InterPro" id="IPR044235">
    <property type="entry name" value="RNFT1/2"/>
</dbReference>
<dbReference type="InterPro" id="IPR001841">
    <property type="entry name" value="Znf_RING"/>
</dbReference>
<evidence type="ECO:0000256" key="11">
    <source>
        <dbReference type="SAM" id="Phobius"/>
    </source>
</evidence>
<evidence type="ECO:0000313" key="13">
    <source>
        <dbReference type="EMBL" id="KAK9879258.1"/>
    </source>
</evidence>
<dbReference type="PROSITE" id="PS00518">
    <property type="entry name" value="ZF_RING_1"/>
    <property type="match status" value="1"/>
</dbReference>
<dbReference type="Proteomes" id="UP001431783">
    <property type="component" value="Unassembled WGS sequence"/>
</dbReference>
<keyword evidence="3" id="KW-0479">Metal-binding</keyword>
<evidence type="ECO:0000256" key="5">
    <source>
        <dbReference type="ARBA" id="ARBA00022786"/>
    </source>
</evidence>
<dbReference type="EMBL" id="JARQZJ010000061">
    <property type="protein sequence ID" value="KAK9879258.1"/>
    <property type="molecule type" value="Genomic_DNA"/>
</dbReference>
<evidence type="ECO:0000256" key="3">
    <source>
        <dbReference type="ARBA" id="ARBA00022723"/>
    </source>
</evidence>
<accession>A0AAW1UFA7</accession>
<evidence type="ECO:0000313" key="14">
    <source>
        <dbReference type="Proteomes" id="UP001431783"/>
    </source>
</evidence>
<gene>
    <name evidence="13" type="ORF">WA026_004108</name>
</gene>